<accession>A0A383EHV8</accession>
<evidence type="ECO:0000313" key="1">
    <source>
        <dbReference type="EMBL" id="SVE55688.1"/>
    </source>
</evidence>
<reference evidence="1" key="1">
    <citation type="submission" date="2018-05" db="EMBL/GenBank/DDBJ databases">
        <authorList>
            <person name="Lanie J.A."/>
            <person name="Ng W.-L."/>
            <person name="Kazmierczak K.M."/>
            <person name="Andrzejewski T.M."/>
            <person name="Davidsen T.M."/>
            <person name="Wayne K.J."/>
            <person name="Tettelin H."/>
            <person name="Glass J.I."/>
            <person name="Rusch D."/>
            <person name="Podicherti R."/>
            <person name="Tsui H.-C.T."/>
            <person name="Winkler M.E."/>
        </authorList>
    </citation>
    <scope>NUCLEOTIDE SEQUENCE</scope>
</reference>
<name>A0A383EHV8_9ZZZZ</name>
<gene>
    <name evidence="1" type="ORF">METZ01_LOCUS508542</name>
</gene>
<protein>
    <submittedName>
        <fullName evidence="1">Uncharacterized protein</fullName>
    </submittedName>
</protein>
<dbReference type="EMBL" id="UINC01225563">
    <property type="protein sequence ID" value="SVE55688.1"/>
    <property type="molecule type" value="Genomic_DNA"/>
</dbReference>
<proteinExistence type="predicted"/>
<sequence>MTDIPILNDIVEINPGWVSKVLNTQPDISDCQVIDLTREDLNQD</sequence>
<dbReference type="AlphaFoldDB" id="A0A383EHV8"/>
<organism evidence="1">
    <name type="scientific">marine metagenome</name>
    <dbReference type="NCBI Taxonomy" id="408172"/>
    <lineage>
        <taxon>unclassified sequences</taxon>
        <taxon>metagenomes</taxon>
        <taxon>ecological metagenomes</taxon>
    </lineage>
</organism>
<feature type="non-terminal residue" evidence="1">
    <location>
        <position position="44"/>
    </location>
</feature>